<evidence type="ECO:0000313" key="1">
    <source>
        <dbReference type="EMBL" id="SYX86086.1"/>
    </source>
</evidence>
<reference evidence="2" key="1">
    <citation type="submission" date="2018-08" db="EMBL/GenBank/DDBJ databases">
        <authorList>
            <person name="Chevrot R."/>
        </authorList>
    </citation>
    <scope>NUCLEOTIDE SEQUENCE [LARGE SCALE GENOMIC DNA]</scope>
</reference>
<protein>
    <submittedName>
        <fullName evidence="1">Uncharacterized protein</fullName>
    </submittedName>
</protein>
<dbReference type="Proteomes" id="UP000304148">
    <property type="component" value="Chromosome"/>
</dbReference>
<name>A0A383RIG2_PAEAL</name>
<sequence length="50" mass="5600">MHISTKYEDNEAQIITMLAAFNVLQGNVQLNDLYSISSEDLAMMVCSYPS</sequence>
<accession>A0A383RIG2</accession>
<proteinExistence type="predicted"/>
<dbReference type="AlphaFoldDB" id="A0A383RIG2"/>
<organism evidence="1 2">
    <name type="scientific">Paenibacillus alvei</name>
    <name type="common">Bacillus alvei</name>
    <dbReference type="NCBI Taxonomy" id="44250"/>
    <lineage>
        <taxon>Bacteria</taxon>
        <taxon>Bacillati</taxon>
        <taxon>Bacillota</taxon>
        <taxon>Bacilli</taxon>
        <taxon>Bacillales</taxon>
        <taxon>Paenibacillaceae</taxon>
        <taxon>Paenibacillus</taxon>
    </lineage>
</organism>
<dbReference type="EMBL" id="LS992241">
    <property type="protein sequence ID" value="SYX86086.1"/>
    <property type="molecule type" value="Genomic_DNA"/>
</dbReference>
<evidence type="ECO:0000313" key="2">
    <source>
        <dbReference type="Proteomes" id="UP000304148"/>
    </source>
</evidence>
<gene>
    <name evidence="1" type="ORF">PBLR_14508</name>
</gene>